<evidence type="ECO:0000256" key="2">
    <source>
        <dbReference type="SAM" id="SignalP"/>
    </source>
</evidence>
<feature type="signal peptide" evidence="2">
    <location>
        <begin position="1"/>
        <end position="20"/>
    </location>
</feature>
<feature type="coiled-coil region" evidence="1">
    <location>
        <begin position="61"/>
        <end position="88"/>
    </location>
</feature>
<keyword evidence="2" id="KW-0732">Signal</keyword>
<keyword evidence="1" id="KW-0175">Coiled coil</keyword>
<comment type="caution">
    <text evidence="3">The sequence shown here is derived from an EMBL/GenBank/DDBJ whole genome shotgun (WGS) entry which is preliminary data.</text>
</comment>
<keyword evidence="4" id="KW-1185">Reference proteome</keyword>
<reference evidence="3 4" key="1">
    <citation type="submission" date="2018-02" db="EMBL/GenBank/DDBJ databases">
        <title>Mycoplasma marinum and Mycoplasma todarodis sp. nov., moderately halophilic and psychrotolerant mycoplasmas isolated from cephalopods.</title>
        <authorList>
            <person name="Viver T."/>
        </authorList>
    </citation>
    <scope>NUCLEOTIDE SEQUENCE [LARGE SCALE GENOMIC DNA]</scope>
    <source>
        <strain evidence="3 4">5H</strain>
    </source>
</reference>
<feature type="chain" id="PRO_5020934400" evidence="2">
    <location>
        <begin position="21"/>
        <end position="711"/>
    </location>
</feature>
<proteinExistence type="predicted"/>
<feature type="coiled-coil region" evidence="1">
    <location>
        <begin position="309"/>
        <end position="343"/>
    </location>
</feature>
<feature type="coiled-coil region" evidence="1">
    <location>
        <begin position="408"/>
        <end position="477"/>
    </location>
</feature>
<accession>A0A4R0XJ90</accession>
<gene>
    <name evidence="3" type="ORF">C4B25_03230</name>
</gene>
<sequence length="711" mass="78412">MLKKTMILGSALLLSGGAVATTATMFGVETTRYNDKFVDAYITKIADQINNFPGPNTLASKLDLKDLKEKLELKLKELDEKNESHVEAFRAVIGDEVEAKLEASEAEILDSFSELPTSEGVKTLLTNSVSEIKKDFKKQFNIYNSGIVGSHDLNYYEKALSNSVDKTELGILNSALEVAKGQNNSTTNKITALREEYSGLIKGLEATLTGMNSDYTNIKDSVTSKFVNLEKELASAILSLEQQITGSSSSTLTAANAFTTSSLAPLLNELNELKTNYFLYKSNTEKFMAEHITNANKTNASIKEIETYISSATTQIADATTNIAGLQEKAERLKEQGDIHTKQIETILSTIGTLSSTTSSGLAEHIAETATTISNLTNSTTTNKADIDKFKADLLIEQNKGSENTTKILNLETVANELISKKDELTQKVNEFETKTNEFESLVNSLKNLVDDGTSANTTLEGQITAISAEIEKLKNNATNTAVILNKDNISALKDAMALFETAQTGIKDKLVELEPILSSLVTKVNDLEKQVADILLTLKDMAVTISSHNERITANANEIYASNERISTIQKGLDDGTTRIKTLEDWYKRTLPREAVVLYQNAANNEGLDRGTTFTFPIDIKERHELNIAMRYANHELSIHIALNPERIKANIGTVTSNKYAGALHNFTYGMRYEFAINYVDNTIQFTNVQYSWSGWKNANVKVHQIISER</sequence>
<dbReference type="EMBL" id="PSZP01000025">
    <property type="protein sequence ID" value="TCG10696.1"/>
    <property type="molecule type" value="Genomic_DNA"/>
</dbReference>
<organism evidence="3 4">
    <name type="scientific">Mycoplasma todarodis</name>
    <dbReference type="NCBI Taxonomy" id="1937191"/>
    <lineage>
        <taxon>Bacteria</taxon>
        <taxon>Bacillati</taxon>
        <taxon>Mycoplasmatota</taxon>
        <taxon>Mollicutes</taxon>
        <taxon>Mycoplasmataceae</taxon>
        <taxon>Mycoplasma</taxon>
    </lineage>
</organism>
<evidence type="ECO:0000256" key="1">
    <source>
        <dbReference type="SAM" id="Coils"/>
    </source>
</evidence>
<dbReference type="AlphaFoldDB" id="A0A4R0XJ90"/>
<protein>
    <submittedName>
        <fullName evidence="3">Uncharacterized protein</fullName>
    </submittedName>
</protein>
<evidence type="ECO:0000313" key="4">
    <source>
        <dbReference type="Proteomes" id="UP000291072"/>
    </source>
</evidence>
<evidence type="ECO:0000313" key="3">
    <source>
        <dbReference type="EMBL" id="TCG10696.1"/>
    </source>
</evidence>
<dbReference type="Proteomes" id="UP000291072">
    <property type="component" value="Unassembled WGS sequence"/>
</dbReference>
<name>A0A4R0XJ90_9MOLU</name>
<dbReference type="RefSeq" id="WP_131613611.1">
    <property type="nucleotide sequence ID" value="NZ_PSZP01000025.1"/>
</dbReference>